<feature type="compositionally biased region" description="Basic and acidic residues" evidence="1">
    <location>
        <begin position="168"/>
        <end position="183"/>
    </location>
</feature>
<organism evidence="2 3">
    <name type="scientific">Endocarpon pusillum (strain Z07020 / HMAS-L-300199)</name>
    <name type="common">Lichen-forming fungus</name>
    <dbReference type="NCBI Taxonomy" id="1263415"/>
    <lineage>
        <taxon>Eukaryota</taxon>
        <taxon>Fungi</taxon>
        <taxon>Dikarya</taxon>
        <taxon>Ascomycota</taxon>
        <taxon>Pezizomycotina</taxon>
        <taxon>Eurotiomycetes</taxon>
        <taxon>Chaetothyriomycetidae</taxon>
        <taxon>Verrucariales</taxon>
        <taxon>Verrucariaceae</taxon>
        <taxon>Endocarpon</taxon>
    </lineage>
</organism>
<dbReference type="OrthoDB" id="10268011at2759"/>
<feature type="region of interest" description="Disordered" evidence="1">
    <location>
        <begin position="326"/>
        <end position="354"/>
    </location>
</feature>
<keyword evidence="3" id="KW-1185">Reference proteome</keyword>
<evidence type="ECO:0000313" key="2">
    <source>
        <dbReference type="EMBL" id="ERF72644.1"/>
    </source>
</evidence>
<feature type="region of interest" description="Disordered" evidence="1">
    <location>
        <begin position="160"/>
        <end position="183"/>
    </location>
</feature>
<dbReference type="GO" id="GO:0002100">
    <property type="term" value="P:tRNA wobble adenosine to inosine editing"/>
    <property type="evidence" value="ECO:0007669"/>
    <property type="project" value="InterPro"/>
</dbReference>
<evidence type="ECO:0008006" key="4">
    <source>
        <dbReference type="Google" id="ProtNLM"/>
    </source>
</evidence>
<dbReference type="GeneID" id="19240646"/>
<dbReference type="PANTHER" id="PTHR47803:SF1">
    <property type="entry name" value="TRNA-SPECIFIC ADENOSINE DEAMINASE 1"/>
    <property type="match status" value="1"/>
</dbReference>
<protein>
    <recommendedName>
        <fullName evidence="4">A to I editase domain-containing protein</fullName>
    </recommendedName>
</protein>
<dbReference type="EMBL" id="KE721068">
    <property type="protein sequence ID" value="ERF72644.1"/>
    <property type="molecule type" value="Genomic_DNA"/>
</dbReference>
<feature type="compositionally biased region" description="Basic and acidic residues" evidence="1">
    <location>
        <begin position="343"/>
        <end position="354"/>
    </location>
</feature>
<dbReference type="RefSeq" id="XP_007801721.1">
    <property type="nucleotide sequence ID" value="XM_007803530.1"/>
</dbReference>
<dbReference type="eggNOG" id="KOG2777">
    <property type="taxonomic scope" value="Eukaryota"/>
</dbReference>
<name>U1HTS6_ENDPU</name>
<dbReference type="InterPro" id="IPR042935">
    <property type="entry name" value="Tad1"/>
</dbReference>
<accession>U1HTS6</accession>
<sequence length="354" mass="38512">MEILMSELGAEESVPWSSPHPEPPSSAGDWFSAGSLQGRGFFSDLGAVRRKPSRADAEPTLSKSCTDKLSIKQVTSLLSFPTYHLIGVTPNAYLSSLILPAMKYSEKGFARAFSRNGRLSAIDEKSLPVGYSFHPFIITPLRKDFELKFPFSKPLATTIAPSSSNPLHPRDKEDPPTKAEQKTKATNLSALYIHHPRSPPHPNDPTTSNPVSETLLNGVHQGHTLTSPSPKKASIISRFRMLQLGRQLARSLLHLSDPPSTTGPDLHAPPRLLLGTADEAVLAGWKGLVAARTYGEAKRAGEIALHRERAKGLVTRVLVAGARAGHAASKHAGSWPRNDADEDWKLPSEEDRSR</sequence>
<dbReference type="GO" id="GO:0043829">
    <property type="term" value="F:tRNA-specific adenosine-37 deaminase activity"/>
    <property type="evidence" value="ECO:0007669"/>
    <property type="project" value="TreeGrafter"/>
</dbReference>
<evidence type="ECO:0000313" key="3">
    <source>
        <dbReference type="Proteomes" id="UP000019373"/>
    </source>
</evidence>
<dbReference type="Proteomes" id="UP000019373">
    <property type="component" value="Unassembled WGS sequence"/>
</dbReference>
<reference evidence="3" key="1">
    <citation type="journal article" date="2014" name="BMC Genomics">
        <title>Genome characteristics reveal the impact of lichenization on lichen-forming fungus Endocarpon pusillum Hedwig (Verrucariales, Ascomycota).</title>
        <authorList>
            <person name="Wang Y.-Y."/>
            <person name="Liu B."/>
            <person name="Zhang X.-Y."/>
            <person name="Zhou Q.-M."/>
            <person name="Zhang T."/>
            <person name="Li H."/>
            <person name="Yu Y.-F."/>
            <person name="Zhang X.-L."/>
            <person name="Hao X.-Y."/>
            <person name="Wang M."/>
            <person name="Wang L."/>
            <person name="Wei J.-C."/>
        </authorList>
    </citation>
    <scope>NUCLEOTIDE SEQUENCE [LARGE SCALE GENOMIC DNA]</scope>
    <source>
        <strain evidence="3">Z07020 / HMAS-L-300199</strain>
    </source>
</reference>
<dbReference type="PANTHER" id="PTHR47803">
    <property type="entry name" value="TRNA-SPECIFIC ADENOSINE DEAMINASE 1"/>
    <property type="match status" value="1"/>
</dbReference>
<dbReference type="AlphaFoldDB" id="U1HTS6"/>
<feature type="region of interest" description="Disordered" evidence="1">
    <location>
        <begin position="1"/>
        <end position="31"/>
    </location>
</feature>
<gene>
    <name evidence="2" type="ORF">EPUS_05698</name>
</gene>
<proteinExistence type="predicted"/>
<dbReference type="HOGENOM" id="CLU_005382_2_0_1"/>
<evidence type="ECO:0000256" key="1">
    <source>
        <dbReference type="SAM" id="MobiDB-lite"/>
    </source>
</evidence>